<reference evidence="3 5" key="2">
    <citation type="submission" date="2018-12" db="EMBL/GenBank/DDBJ databases">
        <title>Legionella sp,whole genome shotgun sequence.</title>
        <authorList>
            <person name="Wu H."/>
        </authorList>
    </citation>
    <scope>NUCLEOTIDE SEQUENCE [LARGE SCALE GENOMIC DNA]</scope>
    <source>
        <strain evidence="3">Km489</strain>
        <strain evidence="5">km489</strain>
    </source>
</reference>
<dbReference type="EMBL" id="RZGX01000004">
    <property type="protein sequence ID" value="RUR25041.1"/>
    <property type="molecule type" value="Genomic_DNA"/>
</dbReference>
<name>A0A317U3A5_9GAMM</name>
<evidence type="ECO:0000313" key="2">
    <source>
        <dbReference type="EMBL" id="PWY57119.1"/>
    </source>
</evidence>
<evidence type="ECO:0000313" key="5">
    <source>
        <dbReference type="Proteomes" id="UP000287374"/>
    </source>
</evidence>
<evidence type="ECO:0000313" key="3">
    <source>
        <dbReference type="EMBL" id="RUR25041.1"/>
    </source>
</evidence>
<dbReference type="RefSeq" id="WP_110141366.1">
    <property type="nucleotide sequence ID" value="NZ_QHJG01000003.1"/>
</dbReference>
<dbReference type="EMBL" id="QHJG01000003">
    <property type="protein sequence ID" value="PWY57119.1"/>
    <property type="molecule type" value="Genomic_DNA"/>
</dbReference>
<sequence>MKSNKEKTIQDEKMVKASTDYHIASFVKETNQKNGPGHVSVATVKQQEGKTKINHTSFFPGAVGSLVNAVTFGSVPVGGQLANDYKEDLEEADHVFIKKCRPEEYKNGVQAQKKFEDDVKSGSRYYAVFGIINPLSSPVAAAYSAYQSSQLSRKKFEQTNGNAPKEDMCGIEVYDNDSHVQKKIEVDNCCSSSTHICNAAGVSVSNPLVPTFFPTELRQQGFEKIDKEEFKSRFVNNNKK</sequence>
<accession>A0A317U3A5</accession>
<dbReference type="Proteomes" id="UP000247152">
    <property type="component" value="Unassembled WGS sequence"/>
</dbReference>
<keyword evidence="5" id="KW-1185">Reference proteome</keyword>
<dbReference type="AlphaFoldDB" id="A0A317U3A5"/>
<dbReference type="Proteomes" id="UP000287374">
    <property type="component" value="Unassembled WGS sequence"/>
</dbReference>
<dbReference type="EMBL" id="QHJG01000008">
    <property type="protein sequence ID" value="PWY56524.1"/>
    <property type="molecule type" value="Genomic_DNA"/>
</dbReference>
<dbReference type="OrthoDB" id="5647926at2"/>
<protein>
    <submittedName>
        <fullName evidence="1">Uncharacterized protein</fullName>
    </submittedName>
</protein>
<proteinExistence type="predicted"/>
<evidence type="ECO:0000313" key="1">
    <source>
        <dbReference type="EMBL" id="PWY56524.1"/>
    </source>
</evidence>
<comment type="caution">
    <text evidence="1">The sequence shown here is derived from an EMBL/GenBank/DDBJ whole genome shotgun (WGS) entry which is preliminary data.</text>
</comment>
<organism evidence="1 4">
    <name type="scientific">Legionella qingyii</name>
    <dbReference type="NCBI Taxonomy" id="2184757"/>
    <lineage>
        <taxon>Bacteria</taxon>
        <taxon>Pseudomonadati</taxon>
        <taxon>Pseudomonadota</taxon>
        <taxon>Gammaproteobacteria</taxon>
        <taxon>Legionellales</taxon>
        <taxon>Legionellaceae</taxon>
        <taxon>Legionella</taxon>
    </lineage>
</organism>
<gene>
    <name evidence="2" type="ORF">DGG96_02080</name>
    <name evidence="1" type="ORF">DGG96_07110</name>
    <name evidence="3" type="ORF">ELY20_04595</name>
</gene>
<reference evidence="1 4" key="1">
    <citation type="submission" date="2018-05" db="EMBL/GenBank/DDBJ databases">
        <title>Legionella qingyii sp.nov., whole genome shotgun sequence.</title>
        <authorList>
            <person name="Wu H."/>
            <person name="Zhu Q."/>
            <person name="Hu C."/>
        </authorList>
    </citation>
    <scope>NUCLEOTIDE SEQUENCE [LARGE SCALE GENOMIC DNA]</scope>
    <source>
        <strain evidence="1 4">HEB18</strain>
    </source>
</reference>
<evidence type="ECO:0000313" key="4">
    <source>
        <dbReference type="Proteomes" id="UP000247152"/>
    </source>
</evidence>